<keyword evidence="2 4" id="KW-0732">Signal</keyword>
<dbReference type="PROSITE" id="PS00122">
    <property type="entry name" value="CARBOXYLESTERASE_B_1"/>
    <property type="match status" value="1"/>
</dbReference>
<feature type="chain" id="PRO_5041780049" description="Carboxylic ester hydrolase" evidence="4">
    <location>
        <begin position="30"/>
        <end position="593"/>
    </location>
</feature>
<dbReference type="Pfam" id="PF00135">
    <property type="entry name" value="COesterase"/>
    <property type="match status" value="1"/>
</dbReference>
<dbReference type="SUPFAM" id="SSF53474">
    <property type="entry name" value="alpha/beta-Hydrolases"/>
    <property type="match status" value="1"/>
</dbReference>
<evidence type="ECO:0000259" key="5">
    <source>
        <dbReference type="Pfam" id="PF00135"/>
    </source>
</evidence>
<dbReference type="InterPro" id="IPR029058">
    <property type="entry name" value="AB_hydrolase_fold"/>
</dbReference>
<dbReference type="Proteomes" id="UP001249851">
    <property type="component" value="Unassembled WGS sequence"/>
</dbReference>
<dbReference type="EC" id="3.1.1.-" evidence="4"/>
<dbReference type="AlphaFoldDB" id="A0AAD9QAG3"/>
<dbReference type="Gene3D" id="3.40.50.1820">
    <property type="entry name" value="alpha/beta hydrolase"/>
    <property type="match status" value="1"/>
</dbReference>
<feature type="signal peptide" evidence="4">
    <location>
        <begin position="1"/>
        <end position="29"/>
    </location>
</feature>
<dbReference type="PROSITE" id="PS00941">
    <property type="entry name" value="CARBOXYLESTERASE_B_2"/>
    <property type="match status" value="1"/>
</dbReference>
<evidence type="ECO:0000256" key="3">
    <source>
        <dbReference type="ARBA" id="ARBA00022801"/>
    </source>
</evidence>
<dbReference type="PANTHER" id="PTHR43903">
    <property type="entry name" value="NEUROLIGIN"/>
    <property type="match status" value="1"/>
</dbReference>
<gene>
    <name evidence="6" type="ORF">P5673_019958</name>
</gene>
<evidence type="ECO:0000256" key="4">
    <source>
        <dbReference type="RuleBase" id="RU361235"/>
    </source>
</evidence>
<feature type="domain" description="Carboxylesterase type B" evidence="5">
    <location>
        <begin position="37"/>
        <end position="565"/>
    </location>
</feature>
<dbReference type="FunFam" id="3.40.50.1820:FF:000128">
    <property type="entry name" value="Carboxylic ester hydrolase"/>
    <property type="match status" value="1"/>
</dbReference>
<dbReference type="CDD" id="cd00312">
    <property type="entry name" value="Esterase_lipase"/>
    <property type="match status" value="1"/>
</dbReference>
<dbReference type="InterPro" id="IPR019826">
    <property type="entry name" value="Carboxylesterase_B_AS"/>
</dbReference>
<dbReference type="InterPro" id="IPR019819">
    <property type="entry name" value="Carboxylesterase_B_CS"/>
</dbReference>
<accession>A0AAD9QAG3</accession>
<evidence type="ECO:0000313" key="7">
    <source>
        <dbReference type="Proteomes" id="UP001249851"/>
    </source>
</evidence>
<keyword evidence="3 4" id="KW-0378">Hydrolase</keyword>
<evidence type="ECO:0000256" key="1">
    <source>
        <dbReference type="ARBA" id="ARBA00005964"/>
    </source>
</evidence>
<evidence type="ECO:0000256" key="2">
    <source>
        <dbReference type="ARBA" id="ARBA00022729"/>
    </source>
</evidence>
<reference evidence="6" key="1">
    <citation type="journal article" date="2023" name="G3 (Bethesda)">
        <title>Whole genome assembly and annotation of the endangered Caribbean coral Acropora cervicornis.</title>
        <authorList>
            <person name="Selwyn J.D."/>
            <person name="Vollmer S.V."/>
        </authorList>
    </citation>
    <scope>NUCLEOTIDE SEQUENCE</scope>
    <source>
        <strain evidence="6">K2</strain>
    </source>
</reference>
<dbReference type="EMBL" id="JARQWQ010000048">
    <property type="protein sequence ID" value="KAK2557604.1"/>
    <property type="molecule type" value="Genomic_DNA"/>
</dbReference>
<sequence length="593" mass="65689">MRFRALLGHSPVFRFLVYLVLSSFELGQAKVDGEQPSPIVQTEFGEIVGKTVSLPFSKLVYEYLGIPYAQPPLGELRFSAPKPAKPWSGTKDASKFGAMCPQPPFPSAVESNETESAEMSEDCLFVNVYVPSTIKSNDLAAVMVWIHGGAFTWGTGAYYPGGILATFNDVIVVTFNYRLGILGFFNVPGTDVAGNYGLLDQVLVLKWVQANIASFGGDPNRVTIFGESAGAMSVSLHLLSPMSKGLFKRAIMQSGASSTPFCCGKATSTMQSELFANAVNCSMGPHLMKCVKGVALEKILTIQKKIAHSIFSETYHIAVPSVDGEFLQDLPKNMYKAGKFHKDIDVIAGFNSNEGSIFTLLTPLFGLLKDGMDRKMFESSVKGLFYAHEKIGLIGDLIMFQYTNHADPNDKIALRQAWMEICGHVLFDAPAVLEAKSLAKGGRPPYVYLFDHRALYTVLPDWITGVMHAMEIPFVFGAPFKKSMAEFEDLIADLAPQFSESEKGLSLMVMKLWTNFAKYGSPNSPESNPIALTWPKFTEEEQAYLVLDLKPRVEHKYKPNKMAFWNELLPKVKEFTRIRKEDADEEKVSRDEL</sequence>
<reference evidence="6" key="2">
    <citation type="journal article" date="2023" name="Science">
        <title>Genomic signatures of disease resistance in endangered staghorn corals.</title>
        <authorList>
            <person name="Vollmer S.V."/>
            <person name="Selwyn J.D."/>
            <person name="Despard B.A."/>
            <person name="Roesel C.L."/>
        </authorList>
    </citation>
    <scope>NUCLEOTIDE SEQUENCE</scope>
    <source>
        <strain evidence="6">K2</strain>
    </source>
</reference>
<proteinExistence type="inferred from homology"/>
<dbReference type="GO" id="GO:0016787">
    <property type="term" value="F:hydrolase activity"/>
    <property type="evidence" value="ECO:0007669"/>
    <property type="project" value="UniProtKB-KW"/>
</dbReference>
<dbReference type="InterPro" id="IPR002018">
    <property type="entry name" value="CarbesteraseB"/>
</dbReference>
<organism evidence="6 7">
    <name type="scientific">Acropora cervicornis</name>
    <name type="common">Staghorn coral</name>
    <dbReference type="NCBI Taxonomy" id="6130"/>
    <lineage>
        <taxon>Eukaryota</taxon>
        <taxon>Metazoa</taxon>
        <taxon>Cnidaria</taxon>
        <taxon>Anthozoa</taxon>
        <taxon>Hexacorallia</taxon>
        <taxon>Scleractinia</taxon>
        <taxon>Astrocoeniina</taxon>
        <taxon>Acroporidae</taxon>
        <taxon>Acropora</taxon>
    </lineage>
</organism>
<comment type="similarity">
    <text evidence="1 4">Belongs to the type-B carboxylesterase/lipase family.</text>
</comment>
<comment type="caution">
    <text evidence="6">The sequence shown here is derived from an EMBL/GenBank/DDBJ whole genome shotgun (WGS) entry which is preliminary data.</text>
</comment>
<name>A0AAD9QAG3_ACRCE</name>
<protein>
    <recommendedName>
        <fullName evidence="4">Carboxylic ester hydrolase</fullName>
        <ecNumber evidence="4">3.1.1.-</ecNumber>
    </recommendedName>
</protein>
<keyword evidence="7" id="KW-1185">Reference proteome</keyword>
<dbReference type="InterPro" id="IPR051093">
    <property type="entry name" value="Neuroligin/BSAL"/>
</dbReference>
<evidence type="ECO:0000313" key="6">
    <source>
        <dbReference type="EMBL" id="KAK2557604.1"/>
    </source>
</evidence>